<dbReference type="UniPathway" id="UPA00035">
    <property type="reaction ID" value="UER00043"/>
</dbReference>
<dbReference type="EC" id="4.1.1.48" evidence="9"/>
<evidence type="ECO:0000256" key="4">
    <source>
        <dbReference type="ARBA" id="ARBA00022605"/>
    </source>
</evidence>
<feature type="domain" description="Indole-3-glycerol phosphate synthase" evidence="11">
    <location>
        <begin position="6"/>
        <end position="255"/>
    </location>
</feature>
<dbReference type="GO" id="GO:0004640">
    <property type="term" value="F:phosphoribosylanthranilate isomerase activity"/>
    <property type="evidence" value="ECO:0007669"/>
    <property type="project" value="TreeGrafter"/>
</dbReference>
<dbReference type="PROSITE" id="PS00614">
    <property type="entry name" value="IGPS"/>
    <property type="match status" value="1"/>
</dbReference>
<dbReference type="Gene3D" id="3.20.20.70">
    <property type="entry name" value="Aldolase class I"/>
    <property type="match status" value="1"/>
</dbReference>
<keyword evidence="8 9" id="KW-0456">Lyase</keyword>
<evidence type="ECO:0000313" key="12">
    <source>
        <dbReference type="EMBL" id="GGI04397.1"/>
    </source>
</evidence>
<evidence type="ECO:0000256" key="2">
    <source>
        <dbReference type="ARBA" id="ARBA00004696"/>
    </source>
</evidence>
<keyword evidence="7 9" id="KW-0057">Aromatic amino acid biosynthesis</keyword>
<organism evidence="12 13">
    <name type="scientific">Egicoccus halophilus</name>
    <dbReference type="NCBI Taxonomy" id="1670830"/>
    <lineage>
        <taxon>Bacteria</taxon>
        <taxon>Bacillati</taxon>
        <taxon>Actinomycetota</taxon>
        <taxon>Nitriliruptoria</taxon>
        <taxon>Egicoccales</taxon>
        <taxon>Egicoccaceae</taxon>
        <taxon>Egicoccus</taxon>
    </lineage>
</organism>
<keyword evidence="4 9" id="KW-0028">Amino-acid biosynthesis</keyword>
<dbReference type="InterPro" id="IPR013798">
    <property type="entry name" value="Indole-3-glycerol_P_synth_dom"/>
</dbReference>
<gene>
    <name evidence="12" type="primary">trpC1</name>
    <name evidence="9" type="synonym">trpC</name>
    <name evidence="12" type="ORF">GCM10011354_08890</name>
</gene>
<dbReference type="RefSeq" id="WP_130649619.1">
    <property type="nucleotide sequence ID" value="NZ_BMHA01000003.1"/>
</dbReference>
<evidence type="ECO:0000256" key="10">
    <source>
        <dbReference type="SAM" id="MobiDB-lite"/>
    </source>
</evidence>
<evidence type="ECO:0000256" key="8">
    <source>
        <dbReference type="ARBA" id="ARBA00023239"/>
    </source>
</evidence>
<evidence type="ECO:0000256" key="7">
    <source>
        <dbReference type="ARBA" id="ARBA00023141"/>
    </source>
</evidence>
<protein>
    <recommendedName>
        <fullName evidence="9">Indole-3-glycerol phosphate synthase</fullName>
        <shortName evidence="9">IGPS</shortName>
        <ecNumber evidence="9">4.1.1.48</ecNumber>
    </recommendedName>
</protein>
<sequence>MATYLDDLLLGARRRVEAAVAREPLAALRERAVDAPVGPAFAAALAGAGVSVIAEVKRASPSKGPIAPDLNAPTQAAAYVEGGAAAVSVLTEPDRFGGSLADLADVAALGVPALRKDFLVDPYQVWEARAAGAGAVLLIAAALDEPTLARLHDEARSAGLDVLVEIHDEAEAAAAGRIGAELVGVNARDLRTFVLDRDGFARLRPHLPERALAVAESGVRDADDVRRAAAEGADAVLVGEALVRAADPRATVAALLAAGGDATAGPATAPAVDHRPTGSEAR</sequence>
<dbReference type="CDD" id="cd00331">
    <property type="entry name" value="IGPS"/>
    <property type="match status" value="1"/>
</dbReference>
<proteinExistence type="inferred from homology"/>
<name>A0A8J3A8R2_9ACTN</name>
<reference evidence="12" key="1">
    <citation type="journal article" date="2014" name="Int. J. Syst. Evol. Microbiol.">
        <title>Complete genome sequence of Corynebacterium casei LMG S-19264T (=DSM 44701T), isolated from a smear-ripened cheese.</title>
        <authorList>
            <consortium name="US DOE Joint Genome Institute (JGI-PGF)"/>
            <person name="Walter F."/>
            <person name="Albersmeier A."/>
            <person name="Kalinowski J."/>
            <person name="Ruckert C."/>
        </authorList>
    </citation>
    <scope>NUCLEOTIDE SEQUENCE</scope>
    <source>
        <strain evidence="12">CGMCC 1.14988</strain>
    </source>
</reference>
<dbReference type="EMBL" id="BMHA01000003">
    <property type="protein sequence ID" value="GGI04397.1"/>
    <property type="molecule type" value="Genomic_DNA"/>
</dbReference>
<comment type="caution">
    <text evidence="12">The sequence shown here is derived from an EMBL/GenBank/DDBJ whole genome shotgun (WGS) entry which is preliminary data.</text>
</comment>
<dbReference type="OrthoDB" id="9804217at2"/>
<keyword evidence="13" id="KW-1185">Reference proteome</keyword>
<evidence type="ECO:0000256" key="6">
    <source>
        <dbReference type="ARBA" id="ARBA00022822"/>
    </source>
</evidence>
<keyword evidence="6 9" id="KW-0822">Tryptophan biosynthesis</keyword>
<dbReference type="InterPro" id="IPR013785">
    <property type="entry name" value="Aldolase_TIM"/>
</dbReference>
<evidence type="ECO:0000256" key="9">
    <source>
        <dbReference type="HAMAP-Rule" id="MF_00134"/>
    </source>
</evidence>
<dbReference type="Proteomes" id="UP000650511">
    <property type="component" value="Unassembled WGS sequence"/>
</dbReference>
<dbReference type="FunFam" id="3.20.20.70:FF:000024">
    <property type="entry name" value="Indole-3-glycerol phosphate synthase"/>
    <property type="match status" value="1"/>
</dbReference>
<keyword evidence="5 9" id="KW-0210">Decarboxylase</keyword>
<dbReference type="SUPFAM" id="SSF51366">
    <property type="entry name" value="Ribulose-phoshate binding barrel"/>
    <property type="match status" value="1"/>
</dbReference>
<feature type="compositionally biased region" description="Basic and acidic residues" evidence="10">
    <location>
        <begin position="272"/>
        <end position="282"/>
    </location>
</feature>
<dbReference type="HAMAP" id="MF_00134_B">
    <property type="entry name" value="IGPS_B"/>
    <property type="match status" value="1"/>
</dbReference>
<dbReference type="InterPro" id="IPR011060">
    <property type="entry name" value="RibuloseP-bd_barrel"/>
</dbReference>
<dbReference type="GO" id="GO:0004425">
    <property type="term" value="F:indole-3-glycerol-phosphate synthase activity"/>
    <property type="evidence" value="ECO:0007669"/>
    <property type="project" value="UniProtKB-UniRule"/>
</dbReference>
<evidence type="ECO:0000259" key="11">
    <source>
        <dbReference type="Pfam" id="PF00218"/>
    </source>
</evidence>
<accession>A0A8J3A8R2</accession>
<evidence type="ECO:0000256" key="3">
    <source>
        <dbReference type="ARBA" id="ARBA00008737"/>
    </source>
</evidence>
<reference evidence="12" key="2">
    <citation type="submission" date="2020-09" db="EMBL/GenBank/DDBJ databases">
        <authorList>
            <person name="Sun Q."/>
            <person name="Zhou Y."/>
        </authorList>
    </citation>
    <scope>NUCLEOTIDE SEQUENCE</scope>
    <source>
        <strain evidence="12">CGMCC 1.14988</strain>
    </source>
</reference>
<dbReference type="InterPro" id="IPR045186">
    <property type="entry name" value="Indole-3-glycerol_P_synth"/>
</dbReference>
<dbReference type="PANTHER" id="PTHR22854">
    <property type="entry name" value="TRYPTOPHAN BIOSYNTHESIS PROTEIN"/>
    <property type="match status" value="1"/>
</dbReference>
<feature type="compositionally biased region" description="Low complexity" evidence="10">
    <location>
        <begin position="261"/>
        <end position="271"/>
    </location>
</feature>
<dbReference type="PANTHER" id="PTHR22854:SF2">
    <property type="entry name" value="INDOLE-3-GLYCEROL-PHOSPHATE SYNTHASE"/>
    <property type="match status" value="1"/>
</dbReference>
<evidence type="ECO:0000256" key="1">
    <source>
        <dbReference type="ARBA" id="ARBA00001633"/>
    </source>
</evidence>
<evidence type="ECO:0000256" key="5">
    <source>
        <dbReference type="ARBA" id="ARBA00022793"/>
    </source>
</evidence>
<dbReference type="GO" id="GO:0000162">
    <property type="term" value="P:L-tryptophan biosynthetic process"/>
    <property type="evidence" value="ECO:0007669"/>
    <property type="project" value="UniProtKB-UniRule"/>
</dbReference>
<dbReference type="AlphaFoldDB" id="A0A8J3A8R2"/>
<feature type="region of interest" description="Disordered" evidence="10">
    <location>
        <begin position="261"/>
        <end position="282"/>
    </location>
</feature>
<comment type="pathway">
    <text evidence="2 9">Amino-acid biosynthesis; L-tryptophan biosynthesis; L-tryptophan from chorismate: step 4/5.</text>
</comment>
<dbReference type="InterPro" id="IPR001468">
    <property type="entry name" value="Indole-3-GlycerolPSynthase_CS"/>
</dbReference>
<evidence type="ECO:0000313" key="13">
    <source>
        <dbReference type="Proteomes" id="UP000650511"/>
    </source>
</evidence>
<dbReference type="Pfam" id="PF00218">
    <property type="entry name" value="IGPS"/>
    <property type="match status" value="1"/>
</dbReference>
<comment type="catalytic activity">
    <reaction evidence="1 9">
        <text>1-(2-carboxyphenylamino)-1-deoxy-D-ribulose 5-phosphate + H(+) = (1S,2R)-1-C-(indol-3-yl)glycerol 3-phosphate + CO2 + H2O</text>
        <dbReference type="Rhea" id="RHEA:23476"/>
        <dbReference type="ChEBI" id="CHEBI:15377"/>
        <dbReference type="ChEBI" id="CHEBI:15378"/>
        <dbReference type="ChEBI" id="CHEBI:16526"/>
        <dbReference type="ChEBI" id="CHEBI:58613"/>
        <dbReference type="ChEBI" id="CHEBI:58866"/>
        <dbReference type="EC" id="4.1.1.48"/>
    </reaction>
</comment>
<comment type="similarity">
    <text evidence="3 9">Belongs to the TrpC family.</text>
</comment>